<dbReference type="GeneID" id="3720660"/>
<dbReference type="PATRIC" id="fig|272943.9.peg.1857"/>
<protein>
    <recommendedName>
        <fullName evidence="4">PAS domain-containing protein</fullName>
    </recommendedName>
</protein>
<evidence type="ECO:0000313" key="3">
    <source>
        <dbReference type="Proteomes" id="UP000002703"/>
    </source>
</evidence>
<evidence type="ECO:0000313" key="2">
    <source>
        <dbReference type="EMBL" id="ABA79081.1"/>
    </source>
</evidence>
<feature type="compositionally biased region" description="Basic residues" evidence="1">
    <location>
        <begin position="215"/>
        <end position="225"/>
    </location>
</feature>
<dbReference type="AlphaFoldDB" id="Q3J2A3"/>
<dbReference type="EnsemblBacteria" id="ABA79081">
    <property type="protein sequence ID" value="ABA79081"/>
    <property type="gene ID" value="RSP_6079"/>
</dbReference>
<accession>Q3J2A3</accession>
<proteinExistence type="predicted"/>
<evidence type="ECO:0008006" key="4">
    <source>
        <dbReference type="Google" id="ProtNLM"/>
    </source>
</evidence>
<reference evidence="3" key="1">
    <citation type="submission" date="2005-09" db="EMBL/GenBank/DDBJ databases">
        <title>Complete sequence of chromosome 1 of Rhodobacter sphaeroides 2.4.1.</title>
        <authorList>
            <person name="Copeland A."/>
            <person name="Lucas S."/>
            <person name="Lapidus A."/>
            <person name="Barry K."/>
            <person name="Detter J.C."/>
            <person name="Glavina T."/>
            <person name="Hammon N."/>
            <person name="Israni S."/>
            <person name="Pitluck S."/>
            <person name="Richardson P."/>
            <person name="Mackenzie C."/>
            <person name="Choudhary M."/>
            <person name="Larimer F."/>
            <person name="Hauser L.J."/>
            <person name="Land M."/>
            <person name="Donohue T.J."/>
            <person name="Kaplan S."/>
        </authorList>
    </citation>
    <scope>NUCLEOTIDE SEQUENCE [LARGE SCALE GENOMIC DNA]</scope>
    <source>
        <strain evidence="3">ATCC 17023 / DSM 158 / JCM 6121 / CCUG 31486 / LMG 2827 / NBRC 12203 / NCIMB 8253 / ATH 2.4.1.</strain>
    </source>
</reference>
<dbReference type="STRING" id="272943.RSP_6079"/>
<dbReference type="Proteomes" id="UP000002703">
    <property type="component" value="Chromosome 1"/>
</dbReference>
<evidence type="ECO:0000256" key="1">
    <source>
        <dbReference type="SAM" id="MobiDB-lite"/>
    </source>
</evidence>
<dbReference type="Pfam" id="PF07310">
    <property type="entry name" value="PAS_5"/>
    <property type="match status" value="1"/>
</dbReference>
<feature type="region of interest" description="Disordered" evidence="1">
    <location>
        <begin position="197"/>
        <end position="225"/>
    </location>
</feature>
<dbReference type="eggNOG" id="COG5388">
    <property type="taxonomic scope" value="Bacteria"/>
</dbReference>
<dbReference type="KEGG" id="rsp:RSP_6079"/>
<sequence>MSMRMGGTGVGQTGGGRTGVDPASLALLRSYWHELRLRAEGELPRRGDIDPRRIEEALSCAFLAERIAPGMARFRLAGMHLADLMGIDVRGIPISTLFDVDSRERLASVVARVLTGPGVGEVWLGSPASLGRAALTGRLLLLPLRPEGSQPLIFGCLVTDGAIGRAPRRLTILRSAVDMVDAQPAERPGPRLRLRLPDFGAAGLEPPPPPPRAAPGRKHLRLVKG</sequence>
<dbReference type="RefSeq" id="WP_011337848.1">
    <property type="nucleotide sequence ID" value="NC_007493.2"/>
</dbReference>
<name>Q3J2A3_CERS4</name>
<dbReference type="InterPro" id="IPR009922">
    <property type="entry name" value="DUF1457"/>
</dbReference>
<dbReference type="EMBL" id="CP000143">
    <property type="protein sequence ID" value="ABA79081.1"/>
    <property type="molecule type" value="Genomic_DNA"/>
</dbReference>
<organism evidence="2 3">
    <name type="scientific">Cereibacter sphaeroides (strain ATCC 17023 / DSM 158 / JCM 6121 / CCUG 31486 / LMG 2827 / NBRC 12203 / NCIMB 8253 / ATH 2.4.1.)</name>
    <name type="common">Rhodobacter sphaeroides</name>
    <dbReference type="NCBI Taxonomy" id="272943"/>
    <lineage>
        <taxon>Bacteria</taxon>
        <taxon>Pseudomonadati</taxon>
        <taxon>Pseudomonadota</taxon>
        <taxon>Alphaproteobacteria</taxon>
        <taxon>Rhodobacterales</taxon>
        <taxon>Paracoccaceae</taxon>
        <taxon>Cereibacter</taxon>
    </lineage>
</organism>
<keyword evidence="3" id="KW-1185">Reference proteome</keyword>
<dbReference type="OrthoDB" id="8478628at2"/>
<gene>
    <name evidence="2" type="ORF">RSP_6079</name>
</gene>